<dbReference type="PROSITE" id="PS50935">
    <property type="entry name" value="SSB"/>
    <property type="match status" value="1"/>
</dbReference>
<accession>A0ABP4IJ40</accession>
<feature type="compositionally biased region" description="Polar residues" evidence="4">
    <location>
        <begin position="126"/>
        <end position="135"/>
    </location>
</feature>
<protein>
    <recommendedName>
        <fullName evidence="2 3">Single-stranded DNA-binding protein</fullName>
        <shortName evidence="2">SSB</shortName>
    </recommendedName>
</protein>
<dbReference type="Gene3D" id="2.40.50.140">
    <property type="entry name" value="Nucleic acid-binding proteins"/>
    <property type="match status" value="1"/>
</dbReference>
<dbReference type="RefSeq" id="WP_344021942.1">
    <property type="nucleotide sequence ID" value="NZ_BAAAJK010000008.1"/>
</dbReference>
<evidence type="ECO:0000256" key="1">
    <source>
        <dbReference type="ARBA" id="ARBA00023125"/>
    </source>
</evidence>
<dbReference type="CDD" id="cd04496">
    <property type="entry name" value="SSB_OBF"/>
    <property type="match status" value="1"/>
</dbReference>
<reference evidence="6" key="1">
    <citation type="journal article" date="2019" name="Int. J. Syst. Evol. Microbiol.">
        <title>The Global Catalogue of Microorganisms (GCM) 10K type strain sequencing project: providing services to taxonomists for standard genome sequencing and annotation.</title>
        <authorList>
            <consortium name="The Broad Institute Genomics Platform"/>
            <consortium name="The Broad Institute Genome Sequencing Center for Infectious Disease"/>
            <person name="Wu L."/>
            <person name="Ma J."/>
        </authorList>
    </citation>
    <scope>NUCLEOTIDE SEQUENCE [LARGE SCALE GENOMIC DNA]</scope>
    <source>
        <strain evidence="6">JCM 11896</strain>
    </source>
</reference>
<dbReference type="InterPro" id="IPR000424">
    <property type="entry name" value="Primosome_PriB/ssb"/>
</dbReference>
<dbReference type="PIRSF" id="PIRSF002070">
    <property type="entry name" value="SSB"/>
    <property type="match status" value="1"/>
</dbReference>
<evidence type="ECO:0000256" key="2">
    <source>
        <dbReference type="HAMAP-Rule" id="MF_00984"/>
    </source>
</evidence>
<organism evidence="5 6">
    <name type="scientific">Pseudonocardia kongjuensis</name>
    <dbReference type="NCBI Taxonomy" id="102227"/>
    <lineage>
        <taxon>Bacteria</taxon>
        <taxon>Bacillati</taxon>
        <taxon>Actinomycetota</taxon>
        <taxon>Actinomycetes</taxon>
        <taxon>Pseudonocardiales</taxon>
        <taxon>Pseudonocardiaceae</taxon>
        <taxon>Pseudonocardia</taxon>
    </lineage>
</organism>
<dbReference type="PANTHER" id="PTHR10302">
    <property type="entry name" value="SINGLE-STRANDED DNA-BINDING PROTEIN"/>
    <property type="match status" value="1"/>
</dbReference>
<gene>
    <name evidence="5" type="primary">ssb</name>
    <name evidence="5" type="ORF">GCM10009613_26080</name>
</gene>
<comment type="subunit">
    <text evidence="2">Homotetramer.</text>
</comment>
<dbReference type="HAMAP" id="MF_00984">
    <property type="entry name" value="SSB"/>
    <property type="match status" value="1"/>
</dbReference>
<keyword evidence="1 2" id="KW-0238">DNA-binding</keyword>
<dbReference type="PANTHER" id="PTHR10302:SF0">
    <property type="entry name" value="SINGLE-STRANDED DNA-BINDING PROTEIN, MITOCHONDRIAL"/>
    <property type="match status" value="1"/>
</dbReference>
<dbReference type="SUPFAM" id="SSF50249">
    <property type="entry name" value="Nucleic acid-binding proteins"/>
    <property type="match status" value="1"/>
</dbReference>
<dbReference type="GO" id="GO:0003677">
    <property type="term" value="F:DNA binding"/>
    <property type="evidence" value="ECO:0007669"/>
    <property type="project" value="UniProtKB-KW"/>
</dbReference>
<evidence type="ECO:0000313" key="5">
    <source>
        <dbReference type="EMBL" id="GAA1388566.1"/>
    </source>
</evidence>
<comment type="caution">
    <text evidence="2">Lacks conserved residue(s) required for the propagation of feature annotation.</text>
</comment>
<comment type="caution">
    <text evidence="5">The sequence shown here is derived from an EMBL/GenBank/DDBJ whole genome shotgun (WGS) entry which is preliminary data.</text>
</comment>
<proteinExistence type="inferred from homology"/>
<dbReference type="Pfam" id="PF00436">
    <property type="entry name" value="SSB"/>
    <property type="match status" value="1"/>
</dbReference>
<feature type="region of interest" description="Disordered" evidence="4">
    <location>
        <begin position="104"/>
        <end position="135"/>
    </location>
</feature>
<evidence type="ECO:0000256" key="4">
    <source>
        <dbReference type="SAM" id="MobiDB-lite"/>
    </source>
</evidence>
<dbReference type="InterPro" id="IPR012340">
    <property type="entry name" value="NA-bd_OB-fold"/>
</dbReference>
<dbReference type="InterPro" id="IPR011344">
    <property type="entry name" value="ssDNA-bd"/>
</dbReference>
<name>A0ABP4IJ40_9PSEU</name>
<sequence length="135" mass="14993">MNEITLAGNIGKEPELTYNKDTGEARLRFSIAQNDRYFDRRSGEWRENPPVWTDVVAFRELAENAADSLHAGDAVIVIGKLADNSFTPSGQDYPVRRTELRAQTIGADLRRARASMTRQPGRERAGSTTAPQTAD</sequence>
<dbReference type="NCBIfam" id="TIGR00621">
    <property type="entry name" value="ssb"/>
    <property type="match status" value="1"/>
</dbReference>
<evidence type="ECO:0000313" key="6">
    <source>
        <dbReference type="Proteomes" id="UP001501414"/>
    </source>
</evidence>
<dbReference type="Proteomes" id="UP001501414">
    <property type="component" value="Unassembled WGS sequence"/>
</dbReference>
<evidence type="ECO:0000256" key="3">
    <source>
        <dbReference type="PIRNR" id="PIRNR002070"/>
    </source>
</evidence>
<keyword evidence="6" id="KW-1185">Reference proteome</keyword>
<dbReference type="EMBL" id="BAAAJK010000008">
    <property type="protein sequence ID" value="GAA1388566.1"/>
    <property type="molecule type" value="Genomic_DNA"/>
</dbReference>